<dbReference type="Gene3D" id="1.25.40.10">
    <property type="entry name" value="Tetratricopeptide repeat domain"/>
    <property type="match status" value="1"/>
</dbReference>
<gene>
    <name evidence="3" type="ORF">G7B40_034690</name>
</gene>
<dbReference type="RefSeq" id="WP_243902155.1">
    <property type="nucleotide sequence ID" value="NZ_CAWQFN010000520.1"/>
</dbReference>
<dbReference type="EMBL" id="JAALHA020000026">
    <property type="protein sequence ID" value="MDR9899669.1"/>
    <property type="molecule type" value="Genomic_DNA"/>
</dbReference>
<dbReference type="InterPro" id="IPR019734">
    <property type="entry name" value="TPR_rpt"/>
</dbReference>
<dbReference type="PANTHER" id="PTHR44200">
    <property type="entry name" value="DNAJ HOMOLOG SUBFAMILY C MEMBER 7"/>
    <property type="match status" value="1"/>
</dbReference>
<dbReference type="Pfam" id="PF00226">
    <property type="entry name" value="DnaJ"/>
    <property type="match status" value="1"/>
</dbReference>
<evidence type="ECO:0000313" key="3">
    <source>
        <dbReference type="EMBL" id="MDR9899669.1"/>
    </source>
</evidence>
<sequence length="205" mass="23946">MDLRCAAYFPSMRDDSFDINDAYSLLGLKPSASQADVKLAYRELVKIWHPDRFLHSQEKQEAEKKLKQINQAYNRLKSYYLSPANSFGQINATKINTTLSNAEIFYHWGVENAKLERYEEAIANFTQAIRLDPYYVEAYKYRGFICSQLGYEYRATSDLSKAGQIEGKINKEASRASTSSGWKSKRKSLITKFFQWIKRLLRFKW</sequence>
<keyword evidence="1" id="KW-0802">TPR repeat</keyword>
<comment type="caution">
    <text evidence="3">The sequence shown here is derived from an EMBL/GenBank/DDBJ whole genome shotgun (WGS) entry which is preliminary data.</text>
</comment>
<evidence type="ECO:0000256" key="1">
    <source>
        <dbReference type="PROSITE-ProRule" id="PRU00339"/>
    </source>
</evidence>
<dbReference type="InterPro" id="IPR011990">
    <property type="entry name" value="TPR-like_helical_dom_sf"/>
</dbReference>
<feature type="repeat" description="TPR" evidence="1">
    <location>
        <begin position="102"/>
        <end position="135"/>
    </location>
</feature>
<protein>
    <submittedName>
        <fullName evidence="3">DnaJ domain-containing protein</fullName>
    </submittedName>
</protein>
<dbReference type="PROSITE" id="PS50076">
    <property type="entry name" value="DNAJ_2"/>
    <property type="match status" value="1"/>
</dbReference>
<dbReference type="SMART" id="SM00028">
    <property type="entry name" value="TPR"/>
    <property type="match status" value="1"/>
</dbReference>
<organism evidence="3 4">
    <name type="scientific">Aetokthonos hydrillicola Thurmond2011</name>
    <dbReference type="NCBI Taxonomy" id="2712845"/>
    <lineage>
        <taxon>Bacteria</taxon>
        <taxon>Bacillati</taxon>
        <taxon>Cyanobacteriota</taxon>
        <taxon>Cyanophyceae</taxon>
        <taxon>Nostocales</taxon>
        <taxon>Hapalosiphonaceae</taxon>
        <taxon>Aetokthonos</taxon>
    </lineage>
</organism>
<dbReference type="SUPFAM" id="SSF46565">
    <property type="entry name" value="Chaperone J-domain"/>
    <property type="match status" value="1"/>
</dbReference>
<dbReference type="InterPro" id="IPR036869">
    <property type="entry name" value="J_dom_sf"/>
</dbReference>
<dbReference type="PANTHER" id="PTHR44200:SF1">
    <property type="entry name" value="DNAJ HOMOLOG SUBFAMILY C MEMBER 7"/>
    <property type="match status" value="1"/>
</dbReference>
<dbReference type="Proteomes" id="UP000667802">
    <property type="component" value="Unassembled WGS sequence"/>
</dbReference>
<evidence type="ECO:0000259" key="2">
    <source>
        <dbReference type="PROSITE" id="PS50076"/>
    </source>
</evidence>
<accession>A0AAP5IEA9</accession>
<dbReference type="InterPro" id="IPR052758">
    <property type="entry name" value="SRC_co-chaperone"/>
</dbReference>
<feature type="domain" description="J" evidence="2">
    <location>
        <begin position="21"/>
        <end position="88"/>
    </location>
</feature>
<dbReference type="PROSITE" id="PS50005">
    <property type="entry name" value="TPR"/>
    <property type="match status" value="1"/>
</dbReference>
<dbReference type="Gene3D" id="1.10.287.110">
    <property type="entry name" value="DnaJ domain"/>
    <property type="match status" value="1"/>
</dbReference>
<name>A0AAP5IEA9_9CYAN</name>
<dbReference type="SUPFAM" id="SSF48452">
    <property type="entry name" value="TPR-like"/>
    <property type="match status" value="1"/>
</dbReference>
<evidence type="ECO:0000313" key="4">
    <source>
        <dbReference type="Proteomes" id="UP000667802"/>
    </source>
</evidence>
<dbReference type="AlphaFoldDB" id="A0AAP5IEA9"/>
<dbReference type="PRINTS" id="PR00625">
    <property type="entry name" value="JDOMAIN"/>
</dbReference>
<dbReference type="SMART" id="SM00271">
    <property type="entry name" value="DnaJ"/>
    <property type="match status" value="1"/>
</dbReference>
<dbReference type="InterPro" id="IPR001623">
    <property type="entry name" value="DnaJ_domain"/>
</dbReference>
<proteinExistence type="predicted"/>
<reference evidence="4" key="1">
    <citation type="journal article" date="2021" name="Science">
        <title>Hunting the eagle killer: A cyanobacterial neurotoxin causes vacuolar myelinopathy.</title>
        <authorList>
            <person name="Breinlinger S."/>
            <person name="Phillips T.J."/>
            <person name="Haram B.N."/>
            <person name="Mares J."/>
            <person name="Martinez Yerena J.A."/>
            <person name="Hrouzek P."/>
            <person name="Sobotka R."/>
            <person name="Henderson W.M."/>
            <person name="Schmieder P."/>
            <person name="Williams S.M."/>
            <person name="Lauderdale J.D."/>
            <person name="Wilde H.D."/>
            <person name="Gerrin W."/>
            <person name="Kust A."/>
            <person name="Washington J.W."/>
            <person name="Wagner C."/>
            <person name="Geier B."/>
            <person name="Liebeke M."/>
            <person name="Enke H."/>
            <person name="Niedermeyer T.H.J."/>
            <person name="Wilde S.B."/>
        </authorList>
    </citation>
    <scope>NUCLEOTIDE SEQUENCE [LARGE SCALE GENOMIC DNA]</scope>
    <source>
        <strain evidence="4">Thurmond2011</strain>
    </source>
</reference>
<keyword evidence="4" id="KW-1185">Reference proteome</keyword>
<dbReference type="CDD" id="cd06257">
    <property type="entry name" value="DnaJ"/>
    <property type="match status" value="1"/>
</dbReference>
<dbReference type="Pfam" id="PF13414">
    <property type="entry name" value="TPR_11"/>
    <property type="match status" value="1"/>
</dbReference>